<gene>
    <name evidence="1" type="ORF">ACJ73_04190</name>
</gene>
<reference evidence="1 2" key="1">
    <citation type="submission" date="2015-08" db="EMBL/GenBank/DDBJ databases">
        <title>Emmonsia species relationships and genome sequence.</title>
        <authorList>
            <person name="Cuomo C.A."/>
            <person name="Schwartz I.S."/>
            <person name="Kenyon C."/>
            <person name="De Hoog G.S."/>
            <person name="Govender N.P."/>
            <person name="Botha A."/>
            <person name="Moreno L."/>
            <person name="De Vries M."/>
            <person name="Munoz J.F."/>
            <person name="Stielow J.B."/>
        </authorList>
    </citation>
    <scope>NUCLEOTIDE SEQUENCE [LARGE SCALE GENOMIC DNA]</scope>
    <source>
        <strain evidence="1 2">EI222</strain>
    </source>
</reference>
<sequence>SVPKWRNDFGKDPVDLVTMRKETSAVEIPETDPVYGTEGPLMSLWTDAVEQLLP</sequence>
<keyword evidence="2" id="KW-1185">Reference proteome</keyword>
<dbReference type="OrthoDB" id="2446447at2759"/>
<name>A0A1J9Q6S5_9EURO</name>
<dbReference type="AlphaFoldDB" id="A0A1J9Q6S5"/>
<evidence type="ECO:0000313" key="2">
    <source>
        <dbReference type="Proteomes" id="UP000242791"/>
    </source>
</evidence>
<evidence type="ECO:0000313" key="1">
    <source>
        <dbReference type="EMBL" id="OJD24446.1"/>
    </source>
</evidence>
<proteinExistence type="predicted"/>
<organism evidence="1 2">
    <name type="scientific">Blastomyces percursus</name>
    <dbReference type="NCBI Taxonomy" id="1658174"/>
    <lineage>
        <taxon>Eukaryota</taxon>
        <taxon>Fungi</taxon>
        <taxon>Dikarya</taxon>
        <taxon>Ascomycota</taxon>
        <taxon>Pezizomycotina</taxon>
        <taxon>Eurotiomycetes</taxon>
        <taxon>Eurotiomycetidae</taxon>
        <taxon>Onygenales</taxon>
        <taxon>Ajellomycetaceae</taxon>
        <taxon>Blastomyces</taxon>
    </lineage>
</organism>
<comment type="caution">
    <text evidence="1">The sequence shown here is derived from an EMBL/GenBank/DDBJ whole genome shotgun (WGS) entry which is preliminary data.</text>
</comment>
<dbReference type="VEuPathDB" id="FungiDB:ACJ73_04190"/>
<dbReference type="Proteomes" id="UP000242791">
    <property type="component" value="Unassembled WGS sequence"/>
</dbReference>
<protein>
    <submittedName>
        <fullName evidence="1">Uncharacterized protein</fullName>
    </submittedName>
</protein>
<dbReference type="EMBL" id="LGTZ01000560">
    <property type="protein sequence ID" value="OJD24446.1"/>
    <property type="molecule type" value="Genomic_DNA"/>
</dbReference>
<feature type="non-terminal residue" evidence="1">
    <location>
        <position position="1"/>
    </location>
</feature>
<accession>A0A1J9Q6S5</accession>